<keyword evidence="3" id="KW-0274">FAD</keyword>
<dbReference type="SUPFAM" id="SSF51905">
    <property type="entry name" value="FAD/NAD(P)-binding domain"/>
    <property type="match status" value="1"/>
</dbReference>
<reference evidence="6 7" key="1">
    <citation type="submission" date="2019-09" db="EMBL/GenBank/DDBJ databases">
        <authorList>
            <person name="Liu P."/>
        </authorList>
    </citation>
    <scope>NUCLEOTIDE SEQUENCE [LARGE SCALE GENOMIC DNA]</scope>
    <source>
        <strain evidence="6 7">TRM68085</strain>
    </source>
</reference>
<dbReference type="InterPro" id="IPR050641">
    <property type="entry name" value="RIFMO-like"/>
</dbReference>
<dbReference type="Gene3D" id="3.30.70.2450">
    <property type="match status" value="1"/>
</dbReference>
<dbReference type="InterPro" id="IPR002938">
    <property type="entry name" value="FAD-bd"/>
</dbReference>
<evidence type="ECO:0000256" key="2">
    <source>
        <dbReference type="ARBA" id="ARBA00022630"/>
    </source>
</evidence>
<organism evidence="6 7">
    <name type="scientific">Streptomyces arboris</name>
    <dbReference type="NCBI Taxonomy" id="2600619"/>
    <lineage>
        <taxon>Bacteria</taxon>
        <taxon>Bacillati</taxon>
        <taxon>Actinomycetota</taxon>
        <taxon>Actinomycetes</taxon>
        <taxon>Kitasatosporales</taxon>
        <taxon>Streptomycetaceae</taxon>
        <taxon>Streptomyces</taxon>
    </lineage>
</organism>
<gene>
    <name evidence="6" type="ORF">F5983_00955</name>
</gene>
<dbReference type="PANTHER" id="PTHR43004">
    <property type="entry name" value="TRK SYSTEM POTASSIUM UPTAKE PROTEIN"/>
    <property type="match status" value="1"/>
</dbReference>
<dbReference type="EMBL" id="VYUA01000001">
    <property type="protein sequence ID" value="KAB2594337.1"/>
    <property type="molecule type" value="Genomic_DNA"/>
</dbReference>
<dbReference type="PANTHER" id="PTHR43004:SF19">
    <property type="entry name" value="BINDING MONOOXYGENASE, PUTATIVE (JCVI)-RELATED"/>
    <property type="match status" value="1"/>
</dbReference>
<dbReference type="Gene3D" id="3.40.30.120">
    <property type="match status" value="1"/>
</dbReference>
<dbReference type="GO" id="GO:0016709">
    <property type="term" value="F:oxidoreductase activity, acting on paired donors, with incorporation or reduction of molecular oxygen, NAD(P)H as one donor, and incorporation of one atom of oxygen"/>
    <property type="evidence" value="ECO:0007669"/>
    <property type="project" value="UniProtKB-ARBA"/>
</dbReference>
<dbReference type="PRINTS" id="PR00420">
    <property type="entry name" value="RNGMNOXGNASE"/>
</dbReference>
<feature type="domain" description="FAD-binding" evidence="5">
    <location>
        <begin position="16"/>
        <end position="350"/>
    </location>
</feature>
<sequence>MTTADNAGGAPPSPPQVLVTGAGPVGLTAAIELARRGLRIRLIDAAPGPAVTSRAMATHARSLETYDQQGLVEDMMTRGRRIQRFTMHANGRRLARLGPDYSRVPTRYPMTLMIDQAATEDVLRQTAAAFGVKVEWGVRLGSFTQDAEAVHAVLHTADGEERLTVERLVGCDGGHSTVRKLLGLPLLGDSSETWLIADAELEAGLPQNSIHWIKAGKGTVMAIPFPEENKWRLLDTADASYSGDPDEVAGRFARKLRAGLGRPVRVSTPSWVSVFTIQQRMVTRMRDGRVMLAGDAAHVHSPASGQGLNTGVQEAYNLAWKLALVVRGHAPDALLDSYSDERVPIGRALLGSTRKATWLVQLKNSAAGIALPVVFALVRRCGPLRGRIERGIIGTMSALALDYTDSPLTVPDTRPRTAAGPRAGTRIAQVTAQDALGTGWSALLAELRDTRCTLLVAGGGATSARAAEQAHAAHADWLSVRVFTDTPETSGPDETAAGPRPLPDPDGGVRRHLGCAPDGWLLVRPDGYLCARGSALTPQELAPALDAVRGLRPAGPGA</sequence>
<accession>A0A5N5EU79</accession>
<proteinExistence type="predicted"/>
<evidence type="ECO:0000256" key="1">
    <source>
        <dbReference type="ARBA" id="ARBA00001974"/>
    </source>
</evidence>
<feature type="region of interest" description="Disordered" evidence="4">
    <location>
        <begin position="484"/>
        <end position="510"/>
    </location>
</feature>
<dbReference type="GO" id="GO:0071949">
    <property type="term" value="F:FAD binding"/>
    <property type="evidence" value="ECO:0007669"/>
    <property type="project" value="InterPro"/>
</dbReference>
<evidence type="ECO:0000313" key="6">
    <source>
        <dbReference type="EMBL" id="KAB2594337.1"/>
    </source>
</evidence>
<dbReference type="AlphaFoldDB" id="A0A5N5EU79"/>
<keyword evidence="7" id="KW-1185">Reference proteome</keyword>
<comment type="cofactor">
    <cofactor evidence="1">
        <name>FAD</name>
        <dbReference type="ChEBI" id="CHEBI:57692"/>
    </cofactor>
</comment>
<evidence type="ECO:0000256" key="4">
    <source>
        <dbReference type="SAM" id="MobiDB-lite"/>
    </source>
</evidence>
<dbReference type="Proteomes" id="UP000326907">
    <property type="component" value="Unassembled WGS sequence"/>
</dbReference>
<evidence type="ECO:0000256" key="3">
    <source>
        <dbReference type="ARBA" id="ARBA00022827"/>
    </source>
</evidence>
<evidence type="ECO:0000259" key="5">
    <source>
        <dbReference type="Pfam" id="PF01494"/>
    </source>
</evidence>
<dbReference type="InterPro" id="IPR036188">
    <property type="entry name" value="FAD/NAD-bd_sf"/>
</dbReference>
<keyword evidence="2" id="KW-0285">Flavoprotein</keyword>
<protein>
    <submittedName>
        <fullName evidence="6">FAD-dependent oxidoreductase</fullName>
    </submittedName>
</protein>
<dbReference type="RefSeq" id="WP_151508549.1">
    <property type="nucleotide sequence ID" value="NZ_VYUA01000001.1"/>
</dbReference>
<dbReference type="Pfam" id="PF01494">
    <property type="entry name" value="FAD_binding_3"/>
    <property type="match status" value="1"/>
</dbReference>
<evidence type="ECO:0000313" key="7">
    <source>
        <dbReference type="Proteomes" id="UP000326907"/>
    </source>
</evidence>
<dbReference type="Gene3D" id="3.50.50.60">
    <property type="entry name" value="FAD/NAD(P)-binding domain"/>
    <property type="match status" value="1"/>
</dbReference>
<name>A0A5N5EU79_9ACTN</name>
<comment type="caution">
    <text evidence="6">The sequence shown here is derived from an EMBL/GenBank/DDBJ whole genome shotgun (WGS) entry which is preliminary data.</text>
</comment>